<dbReference type="Pfam" id="PF05986">
    <property type="entry name" value="ADAMTS_spacer1"/>
    <property type="match status" value="1"/>
</dbReference>
<evidence type="ECO:0000313" key="5">
    <source>
        <dbReference type="EMBL" id="VDM79116.1"/>
    </source>
</evidence>
<feature type="non-terminal residue" evidence="5">
    <location>
        <position position="283"/>
    </location>
</feature>
<evidence type="ECO:0000256" key="2">
    <source>
        <dbReference type="ARBA" id="ARBA00022525"/>
    </source>
</evidence>
<dbReference type="InterPro" id="IPR045371">
    <property type="entry name" value="ADAMTS_CR_3"/>
</dbReference>
<evidence type="ECO:0000313" key="6">
    <source>
        <dbReference type="Proteomes" id="UP000270094"/>
    </source>
</evidence>
<dbReference type="PANTHER" id="PTHR13723:SF278">
    <property type="entry name" value="ADAM METALLOPEPTIDASE WITH THROMBOSPONDIN TYPE 1 MOTIF A, ISOFORM B"/>
    <property type="match status" value="1"/>
</dbReference>
<feature type="domain" description="ADAMTS/ADAMTS-like Spacer 1" evidence="3">
    <location>
        <begin position="169"/>
        <end position="283"/>
    </location>
</feature>
<sequence>MTLREKSTMSANNANSFSDHSQNFVHIWPANGGKYCVGQRERYRSCNVADCPWDTPGFREIQCAEFNNKDVGIHGIPARTTWVPKYTAVADNERCKLYCRVAGSAAFYLLKEKVSMPHKVIDGTPCDRNGDDICVDGTCLKAGCDHRLHSTMTRDKCGICGGDGTTCRTVKGTYNERGSFGYNAVMKIPAGSANIDIRQHGYNNQKDDDNYLSLRASNGEFLLNGHYQVSVFRQQIPIQDVILEYSGSDNVVERINGTGPIRIDIYVHVLSVGNLLPPDISYE</sequence>
<dbReference type="GO" id="GO:0005576">
    <property type="term" value="C:extracellular region"/>
    <property type="evidence" value="ECO:0007669"/>
    <property type="project" value="UniProtKB-SubCell"/>
</dbReference>
<name>A0A3P7J785_STRVU</name>
<dbReference type="InterPro" id="IPR013273">
    <property type="entry name" value="ADAMTS/ADAMTS-like"/>
</dbReference>
<feature type="domain" description="ADAMTS/ADAMTS-like cysteine-rich" evidence="4">
    <location>
        <begin position="90"/>
        <end position="167"/>
    </location>
</feature>
<dbReference type="PANTHER" id="PTHR13723">
    <property type="entry name" value="ADAMTS A DISINTEGRIN AND METALLOPROTEASE WITH THROMBOSPONDIN MOTIFS PROTEASE"/>
    <property type="match status" value="1"/>
</dbReference>
<dbReference type="OrthoDB" id="5948003at2759"/>
<keyword evidence="2" id="KW-0964">Secreted</keyword>
<dbReference type="Gene3D" id="2.60.120.830">
    <property type="match status" value="1"/>
</dbReference>
<dbReference type="GO" id="GO:0030198">
    <property type="term" value="P:extracellular matrix organization"/>
    <property type="evidence" value="ECO:0007669"/>
    <property type="project" value="InterPro"/>
</dbReference>
<dbReference type="AlphaFoldDB" id="A0A3P7J785"/>
<dbReference type="InterPro" id="IPR050439">
    <property type="entry name" value="ADAMTS_ADAMTS-like"/>
</dbReference>
<evidence type="ECO:0000256" key="1">
    <source>
        <dbReference type="ARBA" id="ARBA00004613"/>
    </source>
</evidence>
<dbReference type="GO" id="GO:0004222">
    <property type="term" value="F:metalloendopeptidase activity"/>
    <property type="evidence" value="ECO:0007669"/>
    <property type="project" value="TreeGrafter"/>
</dbReference>
<dbReference type="Pfam" id="PF19236">
    <property type="entry name" value="ADAMTS_CR_3"/>
    <property type="match status" value="1"/>
</dbReference>
<dbReference type="GO" id="GO:0006508">
    <property type="term" value="P:proteolysis"/>
    <property type="evidence" value="ECO:0007669"/>
    <property type="project" value="TreeGrafter"/>
</dbReference>
<dbReference type="FunFam" id="2.60.120.830:FF:000001">
    <property type="entry name" value="A disintegrin and metalloproteinase with thrombospondin motifs 1"/>
    <property type="match status" value="1"/>
</dbReference>
<dbReference type="PRINTS" id="PR01857">
    <property type="entry name" value="ADAMTSFAMILY"/>
</dbReference>
<keyword evidence="6" id="KW-1185">Reference proteome</keyword>
<gene>
    <name evidence="5" type="ORF">SVUK_LOCUS14114</name>
</gene>
<proteinExistence type="predicted"/>
<dbReference type="Proteomes" id="UP000270094">
    <property type="component" value="Unassembled WGS sequence"/>
</dbReference>
<accession>A0A3P7J785</accession>
<dbReference type="GO" id="GO:0031012">
    <property type="term" value="C:extracellular matrix"/>
    <property type="evidence" value="ECO:0007669"/>
    <property type="project" value="TreeGrafter"/>
</dbReference>
<dbReference type="EMBL" id="UYYB01103997">
    <property type="protein sequence ID" value="VDM79116.1"/>
    <property type="molecule type" value="Genomic_DNA"/>
</dbReference>
<evidence type="ECO:0000259" key="3">
    <source>
        <dbReference type="Pfam" id="PF05986"/>
    </source>
</evidence>
<protein>
    <submittedName>
        <fullName evidence="5">Uncharacterized protein</fullName>
    </submittedName>
</protein>
<evidence type="ECO:0000259" key="4">
    <source>
        <dbReference type="Pfam" id="PF19236"/>
    </source>
</evidence>
<organism evidence="5 6">
    <name type="scientific">Strongylus vulgaris</name>
    <name type="common">Blood worm</name>
    <dbReference type="NCBI Taxonomy" id="40348"/>
    <lineage>
        <taxon>Eukaryota</taxon>
        <taxon>Metazoa</taxon>
        <taxon>Ecdysozoa</taxon>
        <taxon>Nematoda</taxon>
        <taxon>Chromadorea</taxon>
        <taxon>Rhabditida</taxon>
        <taxon>Rhabditina</taxon>
        <taxon>Rhabditomorpha</taxon>
        <taxon>Strongyloidea</taxon>
        <taxon>Strongylidae</taxon>
        <taxon>Strongylus</taxon>
    </lineage>
</organism>
<reference evidence="5 6" key="1">
    <citation type="submission" date="2018-11" db="EMBL/GenBank/DDBJ databases">
        <authorList>
            <consortium name="Pathogen Informatics"/>
        </authorList>
    </citation>
    <scope>NUCLEOTIDE SEQUENCE [LARGE SCALE GENOMIC DNA]</scope>
</reference>
<comment type="subcellular location">
    <subcellularLocation>
        <location evidence="1">Secreted</location>
    </subcellularLocation>
</comment>
<dbReference type="InterPro" id="IPR010294">
    <property type="entry name" value="ADAMTS_spacer1"/>
</dbReference>